<protein>
    <submittedName>
        <fullName evidence="1">Uncharacterized protein</fullName>
    </submittedName>
</protein>
<comment type="caution">
    <text evidence="1">The sequence shown here is derived from an EMBL/GenBank/DDBJ whole genome shotgun (WGS) entry which is preliminary data.</text>
</comment>
<name>X1BYM4_9ZZZZ</name>
<sequence>MFAKEFIELVAKIAYEAENEIREEINYPPIGKPSLTET</sequence>
<dbReference type="EMBL" id="BART01015571">
    <property type="protein sequence ID" value="GAG86227.1"/>
    <property type="molecule type" value="Genomic_DNA"/>
</dbReference>
<reference evidence="1" key="1">
    <citation type="journal article" date="2014" name="Front. Microbiol.">
        <title>High frequency of phylogenetically diverse reductive dehalogenase-homologous genes in deep subseafloor sedimentary metagenomes.</title>
        <authorList>
            <person name="Kawai M."/>
            <person name="Futagami T."/>
            <person name="Toyoda A."/>
            <person name="Takaki Y."/>
            <person name="Nishi S."/>
            <person name="Hori S."/>
            <person name="Arai W."/>
            <person name="Tsubouchi T."/>
            <person name="Morono Y."/>
            <person name="Uchiyama I."/>
            <person name="Ito T."/>
            <person name="Fujiyama A."/>
            <person name="Inagaki F."/>
            <person name="Takami H."/>
        </authorList>
    </citation>
    <scope>NUCLEOTIDE SEQUENCE</scope>
    <source>
        <strain evidence="1">Expedition CK06-06</strain>
    </source>
</reference>
<dbReference type="AlphaFoldDB" id="X1BYM4"/>
<proteinExistence type="predicted"/>
<accession>X1BYM4</accession>
<organism evidence="1">
    <name type="scientific">marine sediment metagenome</name>
    <dbReference type="NCBI Taxonomy" id="412755"/>
    <lineage>
        <taxon>unclassified sequences</taxon>
        <taxon>metagenomes</taxon>
        <taxon>ecological metagenomes</taxon>
    </lineage>
</organism>
<feature type="non-terminal residue" evidence="1">
    <location>
        <position position="38"/>
    </location>
</feature>
<gene>
    <name evidence="1" type="ORF">S01H4_30206</name>
</gene>
<evidence type="ECO:0000313" key="1">
    <source>
        <dbReference type="EMBL" id="GAG86227.1"/>
    </source>
</evidence>